<evidence type="ECO:0000313" key="3">
    <source>
        <dbReference type="Proteomes" id="UP000182412"/>
    </source>
</evidence>
<dbReference type="GO" id="GO:0030288">
    <property type="term" value="C:outer membrane-bounded periplasmic space"/>
    <property type="evidence" value="ECO:0007669"/>
    <property type="project" value="TreeGrafter"/>
</dbReference>
<protein>
    <submittedName>
        <fullName evidence="2">Iron(III) transport system substrate-binding protein</fullName>
    </submittedName>
</protein>
<dbReference type="RefSeq" id="WP_074572309.1">
    <property type="nucleotide sequence ID" value="NZ_FNJQ01000015.1"/>
</dbReference>
<dbReference type="AlphaFoldDB" id="A0A1H0S4Z8"/>
<dbReference type="Pfam" id="PF13416">
    <property type="entry name" value="SBP_bac_8"/>
    <property type="match status" value="1"/>
</dbReference>
<reference evidence="2 3" key="1">
    <citation type="submission" date="2016-10" db="EMBL/GenBank/DDBJ databases">
        <authorList>
            <person name="de Groot N.N."/>
        </authorList>
    </citation>
    <scope>NUCLEOTIDE SEQUENCE [LARGE SCALE GENOMIC DNA]</scope>
    <source>
        <strain evidence="2 3">S137</strain>
    </source>
</reference>
<dbReference type="PANTHER" id="PTHR30006">
    <property type="entry name" value="THIAMINE-BINDING PERIPLASMIC PROTEIN-RELATED"/>
    <property type="match status" value="1"/>
</dbReference>
<evidence type="ECO:0000256" key="1">
    <source>
        <dbReference type="ARBA" id="ARBA00022729"/>
    </source>
</evidence>
<sequence length="347" mass="38336">MRRYTSLLLTAFLLFILVVAGSAYFAGAGHEGKTRPLREIVVYTTLPAEHAAILNNAYEASHNVRINFVPLSSDEVLKRLQGQAESGGEGAAAMVLADKGTLSQAAVAGYLTPYLSEAGDQVPEEFRQIDGYWVGVWYDPIVFCMNKDYLLTLPLVPDTWKELAAQPKMRVGVTDFLAADASANLFLSMLAQFGDAATYDIWRQIHPKVVQYARYLSNPVRQAGMGEVDVAIAVESEAIRYMQGGYPLKIVYPADGTAAMVTGTGIAYKAKPADATTAKEFADWLLSDEAQQALQKQDFYFVPTNPGTLAYKSFAGKNMILFDQPVNFTAQQRHDFLDKWVKEVRFK</sequence>
<dbReference type="GO" id="GO:0015888">
    <property type="term" value="P:thiamine transport"/>
    <property type="evidence" value="ECO:0007669"/>
    <property type="project" value="TreeGrafter"/>
</dbReference>
<dbReference type="GO" id="GO:0030975">
    <property type="term" value="F:thiamine binding"/>
    <property type="evidence" value="ECO:0007669"/>
    <property type="project" value="TreeGrafter"/>
</dbReference>
<name>A0A1H0S4Z8_SELRU</name>
<organism evidence="2 3">
    <name type="scientific">Selenomonas ruminantium</name>
    <dbReference type="NCBI Taxonomy" id="971"/>
    <lineage>
        <taxon>Bacteria</taxon>
        <taxon>Bacillati</taxon>
        <taxon>Bacillota</taxon>
        <taxon>Negativicutes</taxon>
        <taxon>Selenomonadales</taxon>
        <taxon>Selenomonadaceae</taxon>
        <taxon>Selenomonas</taxon>
    </lineage>
</organism>
<gene>
    <name evidence="2" type="ORF">SAMN05216366_11564</name>
</gene>
<dbReference type="GO" id="GO:0030976">
    <property type="term" value="F:thiamine pyrophosphate binding"/>
    <property type="evidence" value="ECO:0007669"/>
    <property type="project" value="TreeGrafter"/>
</dbReference>
<dbReference type="PANTHER" id="PTHR30006:SF2">
    <property type="entry name" value="ABC TRANSPORTER SUBSTRATE-BINDING PROTEIN"/>
    <property type="match status" value="1"/>
</dbReference>
<proteinExistence type="predicted"/>
<accession>A0A1H0S4Z8</accession>
<evidence type="ECO:0000313" key="2">
    <source>
        <dbReference type="EMBL" id="SDP36810.1"/>
    </source>
</evidence>
<dbReference type="EMBL" id="FNJQ01000015">
    <property type="protein sequence ID" value="SDP36810.1"/>
    <property type="molecule type" value="Genomic_DNA"/>
</dbReference>
<dbReference type="InterPro" id="IPR006059">
    <property type="entry name" value="SBP"/>
</dbReference>
<dbReference type="SUPFAM" id="SSF53850">
    <property type="entry name" value="Periplasmic binding protein-like II"/>
    <property type="match status" value="1"/>
</dbReference>
<dbReference type="Gene3D" id="3.40.190.10">
    <property type="entry name" value="Periplasmic binding protein-like II"/>
    <property type="match status" value="2"/>
</dbReference>
<dbReference type="Proteomes" id="UP000182412">
    <property type="component" value="Unassembled WGS sequence"/>
</dbReference>
<dbReference type="OrthoDB" id="3034376at2"/>
<keyword evidence="1" id="KW-0732">Signal</keyword>